<evidence type="ECO:0000313" key="2">
    <source>
        <dbReference type="Proteomes" id="UP000011682"/>
    </source>
</evidence>
<evidence type="ECO:0000313" key="1">
    <source>
        <dbReference type="EMBL" id="EPX62323.1"/>
    </source>
</evidence>
<dbReference type="EMBL" id="ANAH02000007">
    <property type="protein sequence ID" value="EPX62323.1"/>
    <property type="molecule type" value="Genomic_DNA"/>
</dbReference>
<name>S9R086_CYSF2</name>
<proteinExistence type="predicted"/>
<comment type="caution">
    <text evidence="1">The sequence shown here is derived from an EMBL/GenBank/DDBJ whole genome shotgun (WGS) entry which is preliminary data.</text>
</comment>
<gene>
    <name evidence="1" type="ORF">D187_008510</name>
</gene>
<protein>
    <submittedName>
        <fullName evidence="1">Uncharacterized protein</fullName>
    </submittedName>
</protein>
<organism evidence="1 2">
    <name type="scientific">Cystobacter fuscus (strain ATCC 25194 / DSM 2262 / NBRC 100088 / M29)</name>
    <dbReference type="NCBI Taxonomy" id="1242864"/>
    <lineage>
        <taxon>Bacteria</taxon>
        <taxon>Pseudomonadati</taxon>
        <taxon>Myxococcota</taxon>
        <taxon>Myxococcia</taxon>
        <taxon>Myxococcales</taxon>
        <taxon>Cystobacterineae</taxon>
        <taxon>Archangiaceae</taxon>
        <taxon>Cystobacter</taxon>
    </lineage>
</organism>
<dbReference type="Proteomes" id="UP000011682">
    <property type="component" value="Unassembled WGS sequence"/>
</dbReference>
<reference evidence="1" key="1">
    <citation type="submission" date="2013-05" db="EMBL/GenBank/DDBJ databases">
        <title>Genome assembly of Cystobacter fuscus DSM 2262.</title>
        <authorList>
            <person name="Sharma G."/>
            <person name="Khatri I."/>
            <person name="Kaur C."/>
            <person name="Mayilraj S."/>
            <person name="Subramanian S."/>
        </authorList>
    </citation>
    <scope>NUCLEOTIDE SEQUENCE [LARGE SCALE GENOMIC DNA]</scope>
    <source>
        <strain evidence="1">DSM 2262</strain>
    </source>
</reference>
<sequence length="487" mass="52443">MQLRLQLPKRQFLVTEELTLQVTLVNEGPTAVELPDPFHSNNWQPVYHLTGPTQAEQATFTFRSAVSPDKRLVPEGAAPVLTRLEAGGRLESEVPLHDWARLSKPGTYQLTASLDWQGLSARSEPIDFTLAPLSVGMAALGLEETASSTGQVWVHWIHREGDTGHLYETMFVESRPDLGEVEPHSVSDVGAVGPPTVQPLSAWTNTDRMELLGVWRAWSDGATVFALPSQTPARQQLRLDAPPALIVRPALMPPTGELDMFVIPPGKNEVTLARFRPSEDAAPSGSRVGHVSLPAPIQSARAALGSPEKGNVRYVVLTTQEEGQGLSLHTLHTERGGTLGATVTTVPIPGAWALTNSEPGLWIDKKGALSAAVLVSTDPAGRDVALAEVHIGHDGKAERPALLTPIGRLPAAARAAVVRFSVSQRRPGRQEWVILLENGEFLSSGAPDQPQRPRHPPVLPLEVAPLSQATYLLTLSASDGPQLELLR</sequence>
<dbReference type="AlphaFoldDB" id="S9R086"/>
<dbReference type="RefSeq" id="WP_002623276.1">
    <property type="nucleotide sequence ID" value="NZ_ANAH02000007.1"/>
</dbReference>
<keyword evidence="2" id="KW-1185">Reference proteome</keyword>
<accession>S9R086</accession>